<evidence type="ECO:0000256" key="7">
    <source>
        <dbReference type="ARBA" id="ARBA00022741"/>
    </source>
</evidence>
<dbReference type="PANTHER" id="PTHR22749">
    <property type="entry name" value="RIBOFLAVIN KINASE/FMN ADENYLYLTRANSFERASE"/>
    <property type="match status" value="1"/>
</dbReference>
<dbReference type="PIRSF" id="PIRSF004491">
    <property type="entry name" value="FAD_Synth"/>
    <property type="match status" value="1"/>
</dbReference>
<evidence type="ECO:0000256" key="14">
    <source>
        <dbReference type="PIRNR" id="PIRNR004491"/>
    </source>
</evidence>
<comment type="catalytic activity">
    <reaction evidence="12 14">
        <text>riboflavin + ATP = FMN + ADP + H(+)</text>
        <dbReference type="Rhea" id="RHEA:14357"/>
        <dbReference type="ChEBI" id="CHEBI:15378"/>
        <dbReference type="ChEBI" id="CHEBI:30616"/>
        <dbReference type="ChEBI" id="CHEBI:57986"/>
        <dbReference type="ChEBI" id="CHEBI:58210"/>
        <dbReference type="ChEBI" id="CHEBI:456216"/>
        <dbReference type="EC" id="2.7.1.26"/>
    </reaction>
</comment>
<keyword evidence="6 14" id="KW-0548">Nucleotidyltransferase</keyword>
<proteinExistence type="inferred from homology"/>
<evidence type="ECO:0000256" key="10">
    <source>
        <dbReference type="ARBA" id="ARBA00022840"/>
    </source>
</evidence>
<evidence type="ECO:0000313" key="17">
    <source>
        <dbReference type="Proteomes" id="UP001335737"/>
    </source>
</evidence>
<evidence type="ECO:0000256" key="12">
    <source>
        <dbReference type="ARBA" id="ARBA00047880"/>
    </source>
</evidence>
<keyword evidence="8 14" id="KW-0418">Kinase</keyword>
<keyword evidence="9 14" id="KW-0274">FAD</keyword>
<dbReference type="InterPro" id="IPR015865">
    <property type="entry name" value="Riboflavin_kinase_bac/euk"/>
</dbReference>
<dbReference type="RefSeq" id="WP_327606203.1">
    <property type="nucleotide sequence ID" value="NZ_JARZFX010000001.1"/>
</dbReference>
<dbReference type="InterPro" id="IPR023468">
    <property type="entry name" value="Riboflavin_kinase"/>
</dbReference>
<comment type="pathway">
    <text evidence="1 14">Cofactor biosynthesis; FAD biosynthesis; FAD from FMN: step 1/1.</text>
</comment>
<protein>
    <recommendedName>
        <fullName evidence="14">Riboflavin biosynthesis protein</fullName>
    </recommendedName>
    <domain>
        <recommendedName>
            <fullName evidence="14">Riboflavin kinase</fullName>
            <ecNumber evidence="14">2.7.1.26</ecNumber>
        </recommendedName>
        <alternativeName>
            <fullName evidence="14">Flavokinase</fullName>
        </alternativeName>
    </domain>
    <domain>
        <recommendedName>
            <fullName evidence="14">FMN adenylyltransferase</fullName>
            <ecNumber evidence="14">2.7.7.2</ecNumber>
        </recommendedName>
        <alternativeName>
            <fullName evidence="14">FAD pyrophosphorylase</fullName>
        </alternativeName>
        <alternativeName>
            <fullName evidence="14">FAD synthase</fullName>
        </alternativeName>
    </domain>
</protein>
<dbReference type="SUPFAM" id="SSF82114">
    <property type="entry name" value="Riboflavin kinase-like"/>
    <property type="match status" value="1"/>
</dbReference>
<keyword evidence="4 14" id="KW-0288">FMN</keyword>
<dbReference type="EC" id="2.7.7.2" evidence="14"/>
<dbReference type="NCBIfam" id="NF004162">
    <property type="entry name" value="PRK05627.1-5"/>
    <property type="match status" value="1"/>
</dbReference>
<dbReference type="SUPFAM" id="SSF52374">
    <property type="entry name" value="Nucleotidylyl transferase"/>
    <property type="match status" value="1"/>
</dbReference>
<comment type="caution">
    <text evidence="16">The sequence shown here is derived from an EMBL/GenBank/DDBJ whole genome shotgun (WGS) entry which is preliminary data.</text>
</comment>
<dbReference type="PANTHER" id="PTHR22749:SF6">
    <property type="entry name" value="RIBOFLAVIN KINASE"/>
    <property type="match status" value="1"/>
</dbReference>
<gene>
    <name evidence="16" type="primary">ribF</name>
    <name evidence="16" type="ORF">QGM71_03960</name>
</gene>
<evidence type="ECO:0000259" key="15">
    <source>
        <dbReference type="SMART" id="SM00904"/>
    </source>
</evidence>
<dbReference type="GO" id="GO:0008531">
    <property type="term" value="F:riboflavin kinase activity"/>
    <property type="evidence" value="ECO:0007669"/>
    <property type="project" value="UniProtKB-EC"/>
</dbReference>
<keyword evidence="11" id="KW-0511">Multifunctional enzyme</keyword>
<name>A0ABU6KBX8_9BACI</name>
<dbReference type="InterPro" id="IPR015864">
    <property type="entry name" value="FAD_synthase"/>
</dbReference>
<keyword evidence="10 14" id="KW-0067">ATP-binding</keyword>
<evidence type="ECO:0000256" key="5">
    <source>
        <dbReference type="ARBA" id="ARBA00022679"/>
    </source>
</evidence>
<keyword evidence="5 14" id="KW-0808">Transferase</keyword>
<keyword evidence="17" id="KW-1185">Reference proteome</keyword>
<accession>A0ABU6KBX8</accession>
<evidence type="ECO:0000313" key="16">
    <source>
        <dbReference type="EMBL" id="MEC5422648.1"/>
    </source>
</evidence>
<evidence type="ECO:0000256" key="2">
    <source>
        <dbReference type="ARBA" id="ARBA00005201"/>
    </source>
</evidence>
<evidence type="ECO:0000256" key="13">
    <source>
        <dbReference type="ARBA" id="ARBA00049494"/>
    </source>
</evidence>
<comment type="pathway">
    <text evidence="2 14">Cofactor biosynthesis; FMN biosynthesis; FMN from riboflavin (ATP route): step 1/1.</text>
</comment>
<evidence type="ECO:0000256" key="1">
    <source>
        <dbReference type="ARBA" id="ARBA00004726"/>
    </source>
</evidence>
<comment type="catalytic activity">
    <reaction evidence="13 14">
        <text>FMN + ATP + H(+) = FAD + diphosphate</text>
        <dbReference type="Rhea" id="RHEA:17237"/>
        <dbReference type="ChEBI" id="CHEBI:15378"/>
        <dbReference type="ChEBI" id="CHEBI:30616"/>
        <dbReference type="ChEBI" id="CHEBI:33019"/>
        <dbReference type="ChEBI" id="CHEBI:57692"/>
        <dbReference type="ChEBI" id="CHEBI:58210"/>
        <dbReference type="EC" id="2.7.7.2"/>
    </reaction>
</comment>
<evidence type="ECO:0000256" key="6">
    <source>
        <dbReference type="ARBA" id="ARBA00022695"/>
    </source>
</evidence>
<dbReference type="InterPro" id="IPR023465">
    <property type="entry name" value="Riboflavin_kinase_dom_sf"/>
</dbReference>
<dbReference type="InterPro" id="IPR002606">
    <property type="entry name" value="Riboflavin_kinase_bac"/>
</dbReference>
<evidence type="ECO:0000256" key="8">
    <source>
        <dbReference type="ARBA" id="ARBA00022777"/>
    </source>
</evidence>
<dbReference type="Gene3D" id="2.40.30.30">
    <property type="entry name" value="Riboflavin kinase-like"/>
    <property type="match status" value="1"/>
</dbReference>
<dbReference type="Pfam" id="PF01687">
    <property type="entry name" value="Flavokinase"/>
    <property type="match status" value="1"/>
</dbReference>
<dbReference type="Pfam" id="PF06574">
    <property type="entry name" value="FAD_syn"/>
    <property type="match status" value="1"/>
</dbReference>
<dbReference type="Gene3D" id="3.40.50.620">
    <property type="entry name" value="HUPs"/>
    <property type="match status" value="1"/>
</dbReference>
<dbReference type="CDD" id="cd02064">
    <property type="entry name" value="FAD_synthetase_N"/>
    <property type="match status" value="1"/>
</dbReference>
<dbReference type="NCBIfam" id="TIGR00083">
    <property type="entry name" value="ribF"/>
    <property type="match status" value="1"/>
</dbReference>
<organism evidence="16 17">
    <name type="scientific">Virgibacillus tibetensis</name>
    <dbReference type="NCBI Taxonomy" id="3042313"/>
    <lineage>
        <taxon>Bacteria</taxon>
        <taxon>Bacillati</taxon>
        <taxon>Bacillota</taxon>
        <taxon>Bacilli</taxon>
        <taxon>Bacillales</taxon>
        <taxon>Bacillaceae</taxon>
        <taxon>Virgibacillus</taxon>
    </lineage>
</organism>
<dbReference type="Proteomes" id="UP001335737">
    <property type="component" value="Unassembled WGS sequence"/>
</dbReference>
<comment type="similarity">
    <text evidence="14">Belongs to the ribF family.</text>
</comment>
<keyword evidence="7 14" id="KW-0547">Nucleotide-binding</keyword>
<evidence type="ECO:0000256" key="3">
    <source>
        <dbReference type="ARBA" id="ARBA00022630"/>
    </source>
</evidence>
<dbReference type="SMART" id="SM00904">
    <property type="entry name" value="Flavokinase"/>
    <property type="match status" value="1"/>
</dbReference>
<evidence type="ECO:0000256" key="9">
    <source>
        <dbReference type="ARBA" id="ARBA00022827"/>
    </source>
</evidence>
<keyword evidence="3 14" id="KW-0285">Flavoprotein</keyword>
<evidence type="ECO:0000256" key="4">
    <source>
        <dbReference type="ARBA" id="ARBA00022643"/>
    </source>
</evidence>
<reference evidence="16 17" key="1">
    <citation type="journal article" date="2024" name="Int. J. Syst. Evol. Microbiol.">
        <title>Virgibacillus tibetensis sp. nov., isolated from salt lake on the Tibetan Plateau of China.</title>
        <authorList>
            <person name="Phurbu D."/>
            <person name="Liu Z.-X."/>
            <person name="Wang R."/>
            <person name="Zheng Y.-Y."/>
            <person name="Liu H.-C."/>
            <person name="Zhou Y.-G."/>
            <person name="Yu Y.-J."/>
            <person name="Li A.-H."/>
        </authorList>
    </citation>
    <scope>NUCLEOTIDE SEQUENCE [LARGE SCALE GENOMIC DNA]</scope>
    <source>
        <strain evidence="16 17">C22-A2</strain>
    </source>
</reference>
<evidence type="ECO:0000256" key="11">
    <source>
        <dbReference type="ARBA" id="ARBA00023268"/>
    </source>
</evidence>
<dbReference type="EC" id="2.7.1.26" evidence="14"/>
<sequence length="315" mass="35454">MKTIELTYPHSYDLAELPDTVCAIGFFDGIHKGHQSVIKKAVVEAKKKKMESAVITFYPHPSVILKKDTERVRYITPIKEKKKVLQDLHIDRLYIIKFNKDLASLSPQDFIDHFIVGLNIKHLVAGFDFSYGHKGKGNMETMDSLANGSFTHTTISKVELDKEKISSTRIRELLKDGNVTGANRLLGRPLTIEGIVVKGDQRGRTIGYPTANLEVNPDALLPKAGVYAVKIRYNGDVFEGMANLGIKPTFNTGNTEPSVEVNIFDYNNNLYGEALVIEWHCYIRDEKKFNGVESLIRQLASDEKSVRNYFTASDK</sequence>
<feature type="domain" description="Riboflavin kinase" evidence="15">
    <location>
        <begin position="185"/>
        <end position="311"/>
    </location>
</feature>
<dbReference type="NCBIfam" id="NF004160">
    <property type="entry name" value="PRK05627.1-3"/>
    <property type="match status" value="1"/>
</dbReference>
<dbReference type="GO" id="GO:0003919">
    <property type="term" value="F:FMN adenylyltransferase activity"/>
    <property type="evidence" value="ECO:0007669"/>
    <property type="project" value="UniProtKB-EC"/>
</dbReference>
<dbReference type="EMBL" id="JARZFX010000001">
    <property type="protein sequence ID" value="MEC5422648.1"/>
    <property type="molecule type" value="Genomic_DNA"/>
</dbReference>
<dbReference type="InterPro" id="IPR014729">
    <property type="entry name" value="Rossmann-like_a/b/a_fold"/>
</dbReference>